<feature type="binding site" evidence="5">
    <location>
        <begin position="134"/>
        <end position="138"/>
    </location>
    <ligand>
        <name>S-adenosyl-L-methionine</name>
        <dbReference type="ChEBI" id="CHEBI:59789"/>
    </ligand>
</feature>
<dbReference type="EMBL" id="CP001940">
    <property type="protein sequence ID" value="ADH85315.1"/>
    <property type="molecule type" value="Genomic_DNA"/>
</dbReference>
<comment type="similarity">
    <text evidence="5">Belongs to the protein N5-glutamine methyltransferase family. PrmC subfamily.</text>
</comment>
<evidence type="ECO:0000256" key="5">
    <source>
        <dbReference type="HAMAP-Rule" id="MF_02126"/>
    </source>
</evidence>
<keyword evidence="2 5" id="KW-0808">Transferase</keyword>
<dbReference type="InParanoid" id="D6Z160"/>
<dbReference type="PANTHER" id="PTHR18895">
    <property type="entry name" value="HEMK METHYLTRANSFERASE"/>
    <property type="match status" value="1"/>
</dbReference>
<dbReference type="SUPFAM" id="SSF53335">
    <property type="entry name" value="S-adenosyl-L-methionine-dependent methyltransferases"/>
    <property type="match status" value="1"/>
</dbReference>
<feature type="domain" description="Release factor glutamine methyltransferase N-terminal" evidence="7">
    <location>
        <begin position="18"/>
        <end position="82"/>
    </location>
</feature>
<keyword evidence="3 5" id="KW-0949">S-adenosyl-L-methionine</keyword>
<dbReference type="Pfam" id="PF17827">
    <property type="entry name" value="PrmC_N"/>
    <property type="match status" value="1"/>
</dbReference>
<dbReference type="AlphaFoldDB" id="D6Z160"/>
<comment type="function">
    <text evidence="5">Methylates the class 1 translation termination release factors RF1/PrfA and RF2/PrfB on the glutamine residue of the universally conserved GGQ motif.</text>
</comment>
<dbReference type="PROSITE" id="PS00092">
    <property type="entry name" value="N6_MTASE"/>
    <property type="match status" value="1"/>
</dbReference>
<feature type="binding site" evidence="5">
    <location>
        <position position="202"/>
    </location>
    <ligand>
        <name>S-adenosyl-L-methionine</name>
        <dbReference type="ChEBI" id="CHEBI:59789"/>
    </ligand>
</feature>
<feature type="binding site" evidence="5">
    <location>
        <position position="186"/>
    </location>
    <ligand>
        <name>S-adenosyl-L-methionine</name>
        <dbReference type="ChEBI" id="CHEBI:59789"/>
    </ligand>
</feature>
<dbReference type="CDD" id="cd02440">
    <property type="entry name" value="AdoMet_MTases"/>
    <property type="match status" value="1"/>
</dbReference>
<proteinExistence type="inferred from homology"/>
<keyword evidence="9" id="KW-1185">Reference proteome</keyword>
<reference evidence="9" key="1">
    <citation type="submission" date="2010-02" db="EMBL/GenBank/DDBJ databases">
        <title>Complete sequence of Desulfurivibrio alkaliphilus AHT2.</title>
        <authorList>
            <consortium name="US DOE Joint Genome Institute"/>
            <person name="Pitluck S."/>
            <person name="Chertkov O."/>
            <person name="Detter J.C."/>
            <person name="Han C."/>
            <person name="Tapia R."/>
            <person name="Larimer F."/>
            <person name="Land M."/>
            <person name="Hauser L."/>
            <person name="Kyrpides N."/>
            <person name="Mikhailova N."/>
            <person name="Sorokin D.Y."/>
            <person name="Muyzer G."/>
            <person name="Woyke T."/>
        </authorList>
    </citation>
    <scope>NUCLEOTIDE SEQUENCE [LARGE SCALE GENOMIC DNA]</scope>
    <source>
        <strain evidence="9">DSM 19089 / UNIQEM U267 / AHT2</strain>
    </source>
</reference>
<evidence type="ECO:0000256" key="1">
    <source>
        <dbReference type="ARBA" id="ARBA00022603"/>
    </source>
</evidence>
<protein>
    <recommendedName>
        <fullName evidence="5">Release factor glutamine methyltransferase</fullName>
        <shortName evidence="5">RF MTase</shortName>
        <ecNumber evidence="5">2.1.1.297</ecNumber>
    </recommendedName>
    <alternativeName>
        <fullName evidence="5">N5-glutamine methyltransferase PrmC</fullName>
    </alternativeName>
    <alternativeName>
        <fullName evidence="5">Protein-(glutamine-N5) MTase PrmC</fullName>
    </alternativeName>
    <alternativeName>
        <fullName evidence="5">Protein-glutamine N-methyltransferase PrmC</fullName>
    </alternativeName>
</protein>
<organism evidence="8 9">
    <name type="scientific">Desulfurivibrio alkaliphilus (strain DSM 19089 / UNIQEM U267 / AHT2)</name>
    <dbReference type="NCBI Taxonomy" id="589865"/>
    <lineage>
        <taxon>Bacteria</taxon>
        <taxon>Pseudomonadati</taxon>
        <taxon>Thermodesulfobacteriota</taxon>
        <taxon>Desulfobulbia</taxon>
        <taxon>Desulfobulbales</taxon>
        <taxon>Desulfobulbaceae</taxon>
        <taxon>Desulfurivibrio</taxon>
    </lineage>
</organism>
<dbReference type="InterPro" id="IPR007848">
    <property type="entry name" value="Small_mtfrase_dom"/>
</dbReference>
<evidence type="ECO:0000259" key="6">
    <source>
        <dbReference type="Pfam" id="PF05175"/>
    </source>
</evidence>
<dbReference type="EC" id="2.1.1.297" evidence="5"/>
<dbReference type="KEGG" id="dak:DaAHT2_0609"/>
<feature type="binding site" evidence="5">
    <location>
        <begin position="202"/>
        <end position="205"/>
    </location>
    <ligand>
        <name>substrate</name>
    </ligand>
</feature>
<dbReference type="NCBIfam" id="TIGR03534">
    <property type="entry name" value="RF_mod_PrmC"/>
    <property type="match status" value="1"/>
</dbReference>
<dbReference type="NCBIfam" id="TIGR00536">
    <property type="entry name" value="hemK_fam"/>
    <property type="match status" value="1"/>
</dbReference>
<dbReference type="PANTHER" id="PTHR18895:SF74">
    <property type="entry name" value="MTRF1L RELEASE FACTOR GLUTAMINE METHYLTRANSFERASE"/>
    <property type="match status" value="1"/>
</dbReference>
<dbReference type="FunCoup" id="D6Z160">
    <property type="interactions" value="393"/>
</dbReference>
<dbReference type="InterPro" id="IPR040758">
    <property type="entry name" value="PrmC_N"/>
</dbReference>
<evidence type="ECO:0000313" key="8">
    <source>
        <dbReference type="EMBL" id="ADH85315.1"/>
    </source>
</evidence>
<feature type="domain" description="Methyltransferase small" evidence="6">
    <location>
        <begin position="129"/>
        <end position="207"/>
    </location>
</feature>
<dbReference type="HAMAP" id="MF_02126">
    <property type="entry name" value="RF_methyltr_PrmC"/>
    <property type="match status" value="1"/>
</dbReference>
<evidence type="ECO:0000313" key="9">
    <source>
        <dbReference type="Proteomes" id="UP000001508"/>
    </source>
</evidence>
<dbReference type="Gene3D" id="3.40.50.150">
    <property type="entry name" value="Vaccinia Virus protein VP39"/>
    <property type="match status" value="1"/>
</dbReference>
<dbReference type="Gene3D" id="1.10.8.10">
    <property type="entry name" value="DNA helicase RuvA subunit, C-terminal domain"/>
    <property type="match status" value="1"/>
</dbReference>
<dbReference type="STRING" id="589865.DaAHT2_0609"/>
<dbReference type="Pfam" id="PF05175">
    <property type="entry name" value="MTS"/>
    <property type="match status" value="1"/>
</dbReference>
<keyword evidence="1 5" id="KW-0489">Methyltransferase</keyword>
<name>D6Z160_DESAT</name>
<dbReference type="InterPro" id="IPR004556">
    <property type="entry name" value="HemK-like"/>
</dbReference>
<dbReference type="eggNOG" id="COG2890">
    <property type="taxonomic scope" value="Bacteria"/>
</dbReference>
<dbReference type="InterPro" id="IPR002052">
    <property type="entry name" value="DNA_methylase_N6_adenine_CS"/>
</dbReference>
<comment type="catalytic activity">
    <reaction evidence="4 5">
        <text>L-glutaminyl-[peptide chain release factor] + S-adenosyl-L-methionine = N(5)-methyl-L-glutaminyl-[peptide chain release factor] + S-adenosyl-L-homocysteine + H(+)</text>
        <dbReference type="Rhea" id="RHEA:42896"/>
        <dbReference type="Rhea" id="RHEA-COMP:10271"/>
        <dbReference type="Rhea" id="RHEA-COMP:10272"/>
        <dbReference type="ChEBI" id="CHEBI:15378"/>
        <dbReference type="ChEBI" id="CHEBI:30011"/>
        <dbReference type="ChEBI" id="CHEBI:57856"/>
        <dbReference type="ChEBI" id="CHEBI:59789"/>
        <dbReference type="ChEBI" id="CHEBI:61891"/>
        <dbReference type="EC" id="2.1.1.297"/>
    </reaction>
</comment>
<dbReference type="GO" id="GO:0003676">
    <property type="term" value="F:nucleic acid binding"/>
    <property type="evidence" value="ECO:0007669"/>
    <property type="project" value="InterPro"/>
</dbReference>
<gene>
    <name evidence="5" type="primary">prmC</name>
    <name evidence="8" type="ordered locus">DaAHT2_0609</name>
</gene>
<dbReference type="InterPro" id="IPR019874">
    <property type="entry name" value="RF_methyltr_PrmC"/>
</dbReference>
<evidence type="ECO:0000256" key="3">
    <source>
        <dbReference type="ARBA" id="ARBA00022691"/>
    </source>
</evidence>
<evidence type="ECO:0000256" key="2">
    <source>
        <dbReference type="ARBA" id="ARBA00022679"/>
    </source>
</evidence>
<accession>D6Z160</accession>
<dbReference type="GO" id="GO:0032259">
    <property type="term" value="P:methylation"/>
    <property type="evidence" value="ECO:0007669"/>
    <property type="project" value="UniProtKB-KW"/>
</dbReference>
<dbReference type="InterPro" id="IPR029063">
    <property type="entry name" value="SAM-dependent_MTases_sf"/>
</dbReference>
<dbReference type="GO" id="GO:0102559">
    <property type="term" value="F:peptide chain release factor N(5)-glutamine methyltransferase activity"/>
    <property type="evidence" value="ECO:0007669"/>
    <property type="project" value="UniProtKB-EC"/>
</dbReference>
<dbReference type="HOGENOM" id="CLU_018398_3_1_7"/>
<dbReference type="InterPro" id="IPR050320">
    <property type="entry name" value="N5-glutamine_MTase"/>
</dbReference>
<feature type="binding site" evidence="5">
    <location>
        <position position="157"/>
    </location>
    <ligand>
        <name>S-adenosyl-L-methionine</name>
        <dbReference type="ChEBI" id="CHEBI:59789"/>
    </ligand>
</feature>
<evidence type="ECO:0000259" key="7">
    <source>
        <dbReference type="Pfam" id="PF17827"/>
    </source>
</evidence>
<dbReference type="Proteomes" id="UP000001508">
    <property type="component" value="Chromosome"/>
</dbReference>
<evidence type="ECO:0000256" key="4">
    <source>
        <dbReference type="ARBA" id="ARBA00048391"/>
    </source>
</evidence>
<sequence>MVELPAGARIGELRVVLIDRLRRAGIEEAAIEADLLLGWVLNCDRAGLVLAAEQPLAEPLRQRLQAALKRRESREPLAYIMGEWEFWSLPFAVGPAVLIPRPETELLVEQALAFVRQLQRPPGGRYPWRILDLGTGSGILAVVLAREIASAQVVALDRSPAALAMARANARRHGVAEKITFVGSDWLSALAARPAFDLVVANPPYVCRSAMLTLQPEVREHEPHTALDGGRQGLDDIKIICRDLPAVLRPDGLLLLEIGWDQKTAAAELFNRNPAYRQTEIINDLAGLPRVLRCRKEEC</sequence>